<accession>A0A511CUZ4</accession>
<feature type="compositionally biased region" description="Pro residues" evidence="1">
    <location>
        <begin position="139"/>
        <end position="157"/>
    </location>
</feature>
<feature type="region of interest" description="Disordered" evidence="1">
    <location>
        <begin position="92"/>
        <end position="157"/>
    </location>
</feature>
<feature type="region of interest" description="Disordered" evidence="1">
    <location>
        <begin position="30"/>
        <end position="63"/>
    </location>
</feature>
<dbReference type="RefSeq" id="WP_084795878.1">
    <property type="nucleotide sequence ID" value="NZ_AUII01000003.1"/>
</dbReference>
<keyword evidence="4" id="KW-1185">Reference proteome</keyword>
<sequence>MPIYVYRCACGLRFERLTSRDAAEPPCPDCGGATRKMPAGISLGGQADPGPAKEQMPQTWRGVYDGDREYITRMQRQWERRQRLEAKYPELAGDQRPILAHEGRYHDAPLRAGDPLPGAGAGSAGTGAAGPSHGHGHPQPAPAKPATPASKPGPGPH</sequence>
<comment type="caution">
    <text evidence="3">The sequence shown here is derived from an EMBL/GenBank/DDBJ whole genome shotgun (WGS) entry which is preliminary data.</text>
</comment>
<evidence type="ECO:0000259" key="2">
    <source>
        <dbReference type="SMART" id="SM00834"/>
    </source>
</evidence>
<dbReference type="Proteomes" id="UP000321328">
    <property type="component" value="Unassembled WGS sequence"/>
</dbReference>
<dbReference type="Pfam" id="PF09723">
    <property type="entry name" value="Zn_ribbon_8"/>
    <property type="match status" value="1"/>
</dbReference>
<evidence type="ECO:0000313" key="3">
    <source>
        <dbReference type="EMBL" id="GEL16371.1"/>
    </source>
</evidence>
<feature type="domain" description="Putative regulatory protein FmdB zinc ribbon" evidence="2">
    <location>
        <begin position="1"/>
        <end position="39"/>
    </location>
</feature>
<dbReference type="AlphaFoldDB" id="A0A511CUZ4"/>
<dbReference type="STRING" id="1123024.GCA_000423625_00979"/>
<dbReference type="SMART" id="SM00834">
    <property type="entry name" value="CxxC_CXXC_SSSS"/>
    <property type="match status" value="1"/>
</dbReference>
<organism evidence="3 4">
    <name type="scientific">Pseudonocardia asaccharolytica DSM 44247 = NBRC 16224</name>
    <dbReference type="NCBI Taxonomy" id="1123024"/>
    <lineage>
        <taxon>Bacteria</taxon>
        <taxon>Bacillati</taxon>
        <taxon>Actinomycetota</taxon>
        <taxon>Actinomycetes</taxon>
        <taxon>Pseudonocardiales</taxon>
        <taxon>Pseudonocardiaceae</taxon>
        <taxon>Pseudonocardia</taxon>
    </lineage>
</organism>
<evidence type="ECO:0000256" key="1">
    <source>
        <dbReference type="SAM" id="MobiDB-lite"/>
    </source>
</evidence>
<feature type="compositionally biased region" description="Gly residues" evidence="1">
    <location>
        <begin position="119"/>
        <end position="128"/>
    </location>
</feature>
<feature type="compositionally biased region" description="Basic and acidic residues" evidence="1">
    <location>
        <begin position="99"/>
        <end position="109"/>
    </location>
</feature>
<name>A0A511CUZ4_9PSEU</name>
<evidence type="ECO:0000313" key="4">
    <source>
        <dbReference type="Proteomes" id="UP000321328"/>
    </source>
</evidence>
<gene>
    <name evidence="3" type="ORF">PA7_02080</name>
</gene>
<dbReference type="InterPro" id="IPR013429">
    <property type="entry name" value="Regulatory_FmdB_Zinc_ribbon"/>
</dbReference>
<protein>
    <recommendedName>
        <fullName evidence="2">Putative regulatory protein FmdB zinc ribbon domain-containing protein</fullName>
    </recommendedName>
</protein>
<dbReference type="OrthoDB" id="9792898at2"/>
<dbReference type="NCBIfam" id="TIGR02605">
    <property type="entry name" value="CxxC_CxxC_SSSS"/>
    <property type="match status" value="1"/>
</dbReference>
<proteinExistence type="predicted"/>
<reference evidence="3 4" key="1">
    <citation type="submission" date="2019-07" db="EMBL/GenBank/DDBJ databases">
        <title>Whole genome shotgun sequence of Pseudonocardia asaccharolytica NBRC 16224.</title>
        <authorList>
            <person name="Hosoyama A."/>
            <person name="Uohara A."/>
            <person name="Ohji S."/>
            <person name="Ichikawa N."/>
        </authorList>
    </citation>
    <scope>NUCLEOTIDE SEQUENCE [LARGE SCALE GENOMIC DNA]</scope>
    <source>
        <strain evidence="3 4">NBRC 16224</strain>
    </source>
</reference>
<dbReference type="EMBL" id="BJVI01000001">
    <property type="protein sequence ID" value="GEL16371.1"/>
    <property type="molecule type" value="Genomic_DNA"/>
</dbReference>